<feature type="transmembrane region" description="Helical" evidence="6">
    <location>
        <begin position="222"/>
        <end position="244"/>
    </location>
</feature>
<comment type="similarity">
    <text evidence="2">Belongs to the UPF0014 family.</text>
</comment>
<dbReference type="EMBL" id="UGPZ01000003">
    <property type="protein sequence ID" value="STY93998.1"/>
    <property type="molecule type" value="Genomic_DNA"/>
</dbReference>
<dbReference type="AlphaFoldDB" id="A0A378Q1C6"/>
<dbReference type="RefSeq" id="WP_115370109.1">
    <property type="nucleotide sequence ID" value="NZ_UGPZ01000003.1"/>
</dbReference>
<gene>
    <name evidence="7" type="primary">ybbM</name>
    <name evidence="7" type="ORF">NCTC9426_02733</name>
</gene>
<evidence type="ECO:0000313" key="8">
    <source>
        <dbReference type="Proteomes" id="UP000254133"/>
    </source>
</evidence>
<evidence type="ECO:0000256" key="4">
    <source>
        <dbReference type="ARBA" id="ARBA00022989"/>
    </source>
</evidence>
<accession>A0A378Q1C6</accession>
<dbReference type="PANTHER" id="PTHR30028:SF0">
    <property type="entry name" value="PROTEIN ALUMINUM SENSITIVE 3"/>
    <property type="match status" value="1"/>
</dbReference>
<keyword evidence="5 6" id="KW-0472">Membrane</keyword>
<name>A0A378Q1C6_MORBO</name>
<evidence type="ECO:0000313" key="7">
    <source>
        <dbReference type="EMBL" id="STY93998.1"/>
    </source>
</evidence>
<dbReference type="GO" id="GO:0005886">
    <property type="term" value="C:plasma membrane"/>
    <property type="evidence" value="ECO:0007669"/>
    <property type="project" value="TreeGrafter"/>
</dbReference>
<dbReference type="Proteomes" id="UP000254133">
    <property type="component" value="Unassembled WGS sequence"/>
</dbReference>
<sequence>MAITLTLTDITLASTLLLITIGVSAYLRLRLTGTLIMAGVRTVVQLSMIGLILAWVFARESAWQVLAILTIMTLIASHSAKGRVKHPYKGLLSDSIISLSVATGVVTLIAMTLILKVSPWYRPQYIIPILRLILGNSLTAISLTTNELVNAMHDKQALIKSRLSLSATPFEAVHELVKSAVLNGLTPTVNSMLVVGLVSLPGMMTGRILAGADPTQAVRYQIVTMFFVCGGSTLACTLSAGLVVRRFFDERGRFVITEQLTQDYYYQNHQARWFYFWAFYVKLRFLSHI</sequence>
<feature type="transmembrane region" description="Helical" evidence="6">
    <location>
        <begin position="91"/>
        <end position="113"/>
    </location>
</feature>
<feature type="transmembrane region" description="Helical" evidence="6">
    <location>
        <begin position="6"/>
        <end position="27"/>
    </location>
</feature>
<evidence type="ECO:0000256" key="5">
    <source>
        <dbReference type="ARBA" id="ARBA00023136"/>
    </source>
</evidence>
<evidence type="ECO:0000256" key="1">
    <source>
        <dbReference type="ARBA" id="ARBA00004141"/>
    </source>
</evidence>
<feature type="transmembrane region" description="Helical" evidence="6">
    <location>
        <begin position="34"/>
        <end position="56"/>
    </location>
</feature>
<keyword evidence="3 6" id="KW-0812">Transmembrane</keyword>
<organism evidence="7 8">
    <name type="scientific">Moraxella bovis</name>
    <dbReference type="NCBI Taxonomy" id="476"/>
    <lineage>
        <taxon>Bacteria</taxon>
        <taxon>Pseudomonadati</taxon>
        <taxon>Pseudomonadota</taxon>
        <taxon>Gammaproteobacteria</taxon>
        <taxon>Moraxellales</taxon>
        <taxon>Moraxellaceae</taxon>
        <taxon>Moraxella</taxon>
    </lineage>
</organism>
<evidence type="ECO:0000256" key="3">
    <source>
        <dbReference type="ARBA" id="ARBA00022692"/>
    </source>
</evidence>
<dbReference type="InterPro" id="IPR005226">
    <property type="entry name" value="UPF0014_fam"/>
</dbReference>
<dbReference type="Pfam" id="PF03649">
    <property type="entry name" value="UPF0014"/>
    <property type="match status" value="1"/>
</dbReference>
<evidence type="ECO:0000256" key="6">
    <source>
        <dbReference type="SAM" id="Phobius"/>
    </source>
</evidence>
<protein>
    <submittedName>
        <fullName evidence="7">ABC-type uncharacterized transport system, permease component</fullName>
    </submittedName>
</protein>
<proteinExistence type="inferred from homology"/>
<feature type="transmembrane region" description="Helical" evidence="6">
    <location>
        <begin position="62"/>
        <end position="79"/>
    </location>
</feature>
<evidence type="ECO:0000256" key="2">
    <source>
        <dbReference type="ARBA" id="ARBA00005268"/>
    </source>
</evidence>
<reference evidence="7 8" key="1">
    <citation type="submission" date="2018-06" db="EMBL/GenBank/DDBJ databases">
        <authorList>
            <consortium name="Pathogen Informatics"/>
            <person name="Doyle S."/>
        </authorList>
    </citation>
    <scope>NUCLEOTIDE SEQUENCE [LARGE SCALE GENOMIC DNA]</scope>
    <source>
        <strain evidence="7 8">NCTC9426</strain>
    </source>
</reference>
<keyword evidence="4 6" id="KW-1133">Transmembrane helix</keyword>
<dbReference type="PANTHER" id="PTHR30028">
    <property type="entry name" value="UPF0014 INNER MEMBRANE PROTEIN YBBM-RELATED"/>
    <property type="match status" value="1"/>
</dbReference>
<comment type="subcellular location">
    <subcellularLocation>
        <location evidence="1">Membrane</location>
        <topology evidence="1">Multi-pass membrane protein</topology>
    </subcellularLocation>
</comment>